<dbReference type="PANTHER" id="PTHR45625">
    <property type="entry name" value="PEPTIDYL-PROLYL CIS-TRANS ISOMERASE-RELATED"/>
    <property type="match status" value="1"/>
</dbReference>
<evidence type="ECO:0000256" key="3">
    <source>
        <dbReference type="ARBA" id="ARBA00023110"/>
    </source>
</evidence>
<protein>
    <recommendedName>
        <fullName evidence="2">peptidylprolyl isomerase</fullName>
        <ecNumber evidence="2">5.2.1.8</ecNumber>
    </recommendedName>
</protein>
<keyword evidence="3" id="KW-0697">Rotamase</keyword>
<dbReference type="InterPro" id="IPR044666">
    <property type="entry name" value="Cyclophilin_A-like"/>
</dbReference>
<dbReference type="InterPro" id="IPR020892">
    <property type="entry name" value="Cyclophilin-type_PPIase_CS"/>
</dbReference>
<proteinExistence type="inferred from homology"/>
<dbReference type="SUPFAM" id="SSF50891">
    <property type="entry name" value="Cyclophilin-like"/>
    <property type="match status" value="1"/>
</dbReference>
<dbReference type="Gene3D" id="2.40.100.10">
    <property type="entry name" value="Cyclophilin-like"/>
    <property type="match status" value="1"/>
</dbReference>
<dbReference type="RefSeq" id="WP_394344408.1">
    <property type="nucleotide sequence ID" value="NZ_FXSZ01000001.1"/>
</dbReference>
<dbReference type="EC" id="5.2.1.8" evidence="2"/>
<evidence type="ECO:0000256" key="1">
    <source>
        <dbReference type="ARBA" id="ARBA00007365"/>
    </source>
</evidence>
<feature type="domain" description="PPIase cyclophilin-type" evidence="5">
    <location>
        <begin position="47"/>
        <end position="224"/>
    </location>
</feature>
<evidence type="ECO:0000259" key="5">
    <source>
        <dbReference type="PROSITE" id="PS50072"/>
    </source>
</evidence>
<reference evidence="6 7" key="1">
    <citation type="submission" date="2017-05" db="EMBL/GenBank/DDBJ databases">
        <authorList>
            <person name="Varghese N."/>
            <person name="Submissions S."/>
        </authorList>
    </citation>
    <scope>NUCLEOTIDE SEQUENCE [LARGE SCALE GENOMIC DNA]</scope>
    <source>
        <strain evidence="6 7">DSM 21342</strain>
    </source>
</reference>
<dbReference type="Proteomes" id="UP000315971">
    <property type="component" value="Unassembled WGS sequence"/>
</dbReference>
<evidence type="ECO:0000313" key="7">
    <source>
        <dbReference type="Proteomes" id="UP000315971"/>
    </source>
</evidence>
<dbReference type="GO" id="GO:0003755">
    <property type="term" value="F:peptidyl-prolyl cis-trans isomerase activity"/>
    <property type="evidence" value="ECO:0007669"/>
    <property type="project" value="UniProtKB-KW"/>
</dbReference>
<dbReference type="InterPro" id="IPR029000">
    <property type="entry name" value="Cyclophilin-like_dom_sf"/>
</dbReference>
<dbReference type="AlphaFoldDB" id="A0A521B068"/>
<gene>
    <name evidence="6" type="ORF">SAMN06265350_101570</name>
</gene>
<dbReference type="CDD" id="cd00317">
    <property type="entry name" value="cyclophilin"/>
    <property type="match status" value="1"/>
</dbReference>
<comment type="similarity">
    <text evidence="1">Belongs to the cyclophilin-type PPIase family.</text>
</comment>
<dbReference type="PANTHER" id="PTHR45625:SF4">
    <property type="entry name" value="PEPTIDYLPROLYL ISOMERASE DOMAIN AND WD REPEAT-CONTAINING PROTEIN 1"/>
    <property type="match status" value="1"/>
</dbReference>
<sequence length="245" mass="27936">MRNKNKDEYHHMKQISLLLIFTVLSLTSAFAQKKEKNRYVKLRTDSGSCVIRLYNETPLHRDNFIKLTGQHFYDSLLFHRVIKNFMIQGGDPDSKHAATGVQLGDGDMGYKIPAEFRDSLFHKKGVLAAARDDNPEKASSGCQFYIVQGKVFTDEQLDKLEQTRLKGRKIPAAQREVYKTIGGAPHLDQNYTVYGEVIEGIDLVDKIAAAKTDGNDRPAQDIRMKVELLTKKETKKLEKHLKKQK</sequence>
<dbReference type="InterPro" id="IPR002130">
    <property type="entry name" value="Cyclophilin-type_PPIase_dom"/>
</dbReference>
<name>A0A521B068_9SPHI</name>
<evidence type="ECO:0000256" key="4">
    <source>
        <dbReference type="ARBA" id="ARBA00023235"/>
    </source>
</evidence>
<keyword evidence="4 6" id="KW-0413">Isomerase</keyword>
<dbReference type="GO" id="GO:0006457">
    <property type="term" value="P:protein folding"/>
    <property type="evidence" value="ECO:0007669"/>
    <property type="project" value="InterPro"/>
</dbReference>
<organism evidence="6 7">
    <name type="scientific">Solitalea koreensis</name>
    <dbReference type="NCBI Taxonomy" id="543615"/>
    <lineage>
        <taxon>Bacteria</taxon>
        <taxon>Pseudomonadati</taxon>
        <taxon>Bacteroidota</taxon>
        <taxon>Sphingobacteriia</taxon>
        <taxon>Sphingobacteriales</taxon>
        <taxon>Sphingobacteriaceae</taxon>
        <taxon>Solitalea</taxon>
    </lineage>
</organism>
<dbReference type="EMBL" id="FXSZ01000001">
    <property type="protein sequence ID" value="SMO40401.1"/>
    <property type="molecule type" value="Genomic_DNA"/>
</dbReference>
<accession>A0A521B068</accession>
<dbReference type="PROSITE" id="PS00170">
    <property type="entry name" value="CSA_PPIASE_1"/>
    <property type="match status" value="1"/>
</dbReference>
<keyword evidence="7" id="KW-1185">Reference proteome</keyword>
<dbReference type="Pfam" id="PF00160">
    <property type="entry name" value="Pro_isomerase"/>
    <property type="match status" value="1"/>
</dbReference>
<evidence type="ECO:0000256" key="2">
    <source>
        <dbReference type="ARBA" id="ARBA00013194"/>
    </source>
</evidence>
<dbReference type="PROSITE" id="PS50072">
    <property type="entry name" value="CSA_PPIASE_2"/>
    <property type="match status" value="1"/>
</dbReference>
<evidence type="ECO:0000313" key="6">
    <source>
        <dbReference type="EMBL" id="SMO40401.1"/>
    </source>
</evidence>